<feature type="domain" description="Fido" evidence="1">
    <location>
        <begin position="21"/>
        <end position="104"/>
    </location>
</feature>
<evidence type="ECO:0000259" key="1">
    <source>
        <dbReference type="Pfam" id="PF02661"/>
    </source>
</evidence>
<name>A0AAU8NKD1_9BIFI</name>
<evidence type="ECO:0000313" key="2">
    <source>
        <dbReference type="EMBL" id="XCS43083.1"/>
    </source>
</evidence>
<dbReference type="AlphaFoldDB" id="A0AAU8NKD1"/>
<organism evidence="2">
    <name type="scientific">Gardnerella piotii</name>
    <dbReference type="NCBI Taxonomy" id="2792977"/>
    <lineage>
        <taxon>Bacteria</taxon>
        <taxon>Bacillati</taxon>
        <taxon>Actinomycetota</taxon>
        <taxon>Actinomycetes</taxon>
        <taxon>Bifidobacteriales</taxon>
        <taxon>Bifidobacteriaceae</taxon>
        <taxon>Gardnerella</taxon>
    </lineage>
</organism>
<reference evidence="2" key="1">
    <citation type="submission" date="2024-06" db="EMBL/GenBank/DDBJ databases">
        <title>Vaginal Lactobacillus fatty acid response mechanisms reveal a metabolite-targeted strategy for bacterial vaginosis treatment.</title>
        <authorList>
            <person name="Zhu M."/>
            <person name="Blainey P.C."/>
            <person name="Bloom S.M."/>
            <person name="Kwon D.S."/>
        </authorList>
    </citation>
    <scope>NUCLEOTIDE SEQUENCE</scope>
    <source>
        <strain evidence="2">0809_588_1_1_BHK4</strain>
    </source>
</reference>
<dbReference type="Pfam" id="PF02661">
    <property type="entry name" value="Fic"/>
    <property type="match status" value="1"/>
</dbReference>
<proteinExistence type="predicted"/>
<dbReference type="EMBL" id="CP160091">
    <property type="protein sequence ID" value="XCS43083.1"/>
    <property type="molecule type" value="Genomic_DNA"/>
</dbReference>
<dbReference type="InterPro" id="IPR053737">
    <property type="entry name" value="Type_II_TA_Toxin"/>
</dbReference>
<gene>
    <name evidence="2" type="ORF">ABZU02_03670</name>
</gene>
<protein>
    <submittedName>
        <fullName evidence="2">Fic family protein</fullName>
    </submittedName>
</protein>
<sequence length="150" mass="16977">MSKYDTLVWNDEQIIAFAGIVCSVQRDIVDNGQGLSTTKQEVQGSVENVLYSTFAIIFDKSPAERHDYTDIFDQIADFATHLSKDHIFPDANKRTTVLTCVALLRNNGILLDIEDSLNPFDNVLYQWIQSVVEGKIDRSILAEQLRLRAL</sequence>
<dbReference type="InterPro" id="IPR003812">
    <property type="entry name" value="Fido"/>
</dbReference>
<dbReference type="Gene3D" id="1.20.120.1870">
    <property type="entry name" value="Fic/DOC protein, Fido domain"/>
    <property type="match status" value="1"/>
</dbReference>
<accession>A0AAU8NKD1</accession>